<accession>A0AAE8ZCJ5</accession>
<evidence type="ECO:0000313" key="2">
    <source>
        <dbReference type="Proteomes" id="UP000829649"/>
    </source>
</evidence>
<gene>
    <name evidence="1" type="ORF">vBKpnSCarvaje_0090</name>
</gene>
<dbReference type="Proteomes" id="UP000829649">
    <property type="component" value="Segment"/>
</dbReference>
<organism evidence="1 2">
    <name type="scientific">Klebsiella phage vB_KpnS-Carvaje</name>
    <dbReference type="NCBI Taxonomy" id="2900314"/>
    <lineage>
        <taxon>Viruses</taxon>
        <taxon>Duplodnaviria</taxon>
        <taxon>Heunggongvirae</taxon>
        <taxon>Uroviricota</taxon>
        <taxon>Caudoviricetes</taxon>
        <taxon>Carvajevirus</taxon>
        <taxon>Carvajevirus carvaje</taxon>
    </lineage>
</organism>
<keyword evidence="2" id="KW-1185">Reference proteome</keyword>
<dbReference type="EMBL" id="OL604152">
    <property type="protein sequence ID" value="UJQ44054.1"/>
    <property type="molecule type" value="Genomic_DNA"/>
</dbReference>
<protein>
    <submittedName>
        <fullName evidence="1">Uncharacterized protein</fullName>
    </submittedName>
</protein>
<dbReference type="Pfam" id="PF10930">
    <property type="entry name" value="DUF2737"/>
    <property type="match status" value="1"/>
</dbReference>
<name>A0AAE8ZCJ5_9CAUD</name>
<proteinExistence type="predicted"/>
<reference evidence="1" key="1">
    <citation type="submission" date="2021-11" db="EMBL/GenBank/DDBJ databases">
        <authorList>
            <person name="Sousa J."/>
            <person name="Sillankorva S."/>
            <person name="Faustino A."/>
            <person name="Carvalho C."/>
        </authorList>
    </citation>
    <scope>NUCLEOTIDE SEQUENCE</scope>
</reference>
<evidence type="ECO:0000313" key="1">
    <source>
        <dbReference type="EMBL" id="UJQ44054.1"/>
    </source>
</evidence>
<sequence length="52" mass="5995">MSENNPNYGTIQCKSKFIRLTADEEKACKGRNSFPSVNENKWVNKFIKDGKK</sequence>
<dbReference type="InterPro" id="IPR020295">
    <property type="entry name" value="DUF2737"/>
</dbReference>
<reference evidence="1" key="2">
    <citation type="journal article" date="2022" name="Curr. Genet.">
        <title>Suggestion for a new bacteriophage genus for the Klebsiella pneumoniae phage vB_KpnS-Carvaje.</title>
        <authorList>
            <person name="Sousa J.C."/>
            <person name="Sillankorva S."/>
            <person name="Faustino A."/>
            <person name="Carvalho C.M."/>
        </authorList>
    </citation>
    <scope>NUCLEOTIDE SEQUENCE</scope>
</reference>